<dbReference type="Proteomes" id="UP000531559">
    <property type="component" value="Unassembled WGS sequence"/>
</dbReference>
<evidence type="ECO:0000259" key="5">
    <source>
        <dbReference type="PROSITE" id="PS50835"/>
    </source>
</evidence>
<dbReference type="Gene3D" id="2.60.40.10">
    <property type="entry name" value="Immunoglobulins"/>
    <property type="match status" value="1"/>
</dbReference>
<comment type="caution">
    <text evidence="6">The sequence shown here is derived from an EMBL/GenBank/DDBJ whole genome shotgun (WGS) entry which is preliminary data.</text>
</comment>
<evidence type="ECO:0000256" key="1">
    <source>
        <dbReference type="ARBA" id="ARBA00004496"/>
    </source>
</evidence>
<dbReference type="GO" id="GO:0005737">
    <property type="term" value="C:cytoplasm"/>
    <property type="evidence" value="ECO:0007669"/>
    <property type="project" value="UniProtKB-SubCell"/>
</dbReference>
<proteinExistence type="predicted"/>
<dbReference type="InterPro" id="IPR036179">
    <property type="entry name" value="Ig-like_dom_sf"/>
</dbReference>
<dbReference type="PROSITE" id="PS50835">
    <property type="entry name" value="IG_LIKE"/>
    <property type="match status" value="1"/>
</dbReference>
<evidence type="ECO:0000313" key="7">
    <source>
        <dbReference type="Proteomes" id="UP000531559"/>
    </source>
</evidence>
<keyword evidence="7" id="KW-1185">Reference proteome</keyword>
<dbReference type="FunFam" id="2.60.40.10:FF:000421">
    <property type="entry name" value="LOW QUALITY PROTEIN: obscurin"/>
    <property type="match status" value="1"/>
</dbReference>
<protein>
    <submittedName>
        <fullName evidence="6">OBSCN protein</fullName>
    </submittedName>
</protein>
<name>A0A7K7VVS5_9AVES</name>
<gene>
    <name evidence="6" type="primary">Obscn_2</name>
    <name evidence="6" type="ORF">NOTJUL_R14844</name>
</gene>
<organism evidence="6 7">
    <name type="scientific">Nothocercus julius</name>
    <dbReference type="NCBI Taxonomy" id="2585813"/>
    <lineage>
        <taxon>Eukaryota</taxon>
        <taxon>Metazoa</taxon>
        <taxon>Chordata</taxon>
        <taxon>Craniata</taxon>
        <taxon>Vertebrata</taxon>
        <taxon>Euteleostomi</taxon>
        <taxon>Archelosauria</taxon>
        <taxon>Archosauria</taxon>
        <taxon>Dinosauria</taxon>
        <taxon>Saurischia</taxon>
        <taxon>Theropoda</taxon>
        <taxon>Coelurosauria</taxon>
        <taxon>Aves</taxon>
        <taxon>Palaeognathae</taxon>
        <taxon>Tinamiformes</taxon>
        <taxon>Tinamidae</taxon>
        <taxon>Nothocercus</taxon>
    </lineage>
</organism>
<dbReference type="InterPro" id="IPR013098">
    <property type="entry name" value="Ig_I-set"/>
</dbReference>
<dbReference type="InterPro" id="IPR007110">
    <property type="entry name" value="Ig-like_dom"/>
</dbReference>
<reference evidence="6 7" key="1">
    <citation type="submission" date="2019-09" db="EMBL/GenBank/DDBJ databases">
        <title>Bird 10,000 Genomes (B10K) Project - Family phase.</title>
        <authorList>
            <person name="Zhang G."/>
        </authorList>
    </citation>
    <scope>NUCLEOTIDE SEQUENCE [LARGE SCALE GENOMIC DNA]</scope>
    <source>
        <strain evidence="6">B10K-MSB-01</strain>
    </source>
</reference>
<keyword evidence="2" id="KW-0963">Cytoplasm</keyword>
<dbReference type="AlphaFoldDB" id="A0A7K7VVS5"/>
<dbReference type="InterPro" id="IPR013783">
    <property type="entry name" value="Ig-like_fold"/>
</dbReference>
<feature type="non-terminal residue" evidence="6">
    <location>
        <position position="1"/>
    </location>
</feature>
<dbReference type="PANTHER" id="PTHR35971:SF4">
    <property type="entry name" value="OBSCURIN"/>
    <property type="match status" value="1"/>
</dbReference>
<dbReference type="InterPro" id="IPR052385">
    <property type="entry name" value="Obscurin/Obscurin-like_Reg"/>
</dbReference>
<keyword evidence="4" id="KW-1015">Disulfide bond</keyword>
<accession>A0A7K7VVS5</accession>
<evidence type="ECO:0000313" key="6">
    <source>
        <dbReference type="EMBL" id="NXA44732.1"/>
    </source>
</evidence>
<feature type="non-terminal residue" evidence="6">
    <location>
        <position position="86"/>
    </location>
</feature>
<dbReference type="EMBL" id="VZSV01000002">
    <property type="protein sequence ID" value="NXA44732.1"/>
    <property type="molecule type" value="Genomic_DNA"/>
</dbReference>
<feature type="domain" description="Ig-like" evidence="5">
    <location>
        <begin position="3"/>
        <end position="86"/>
    </location>
</feature>
<dbReference type="PANTHER" id="PTHR35971">
    <property type="entry name" value="SI:DKEY-31G6.6"/>
    <property type="match status" value="1"/>
</dbReference>
<sequence length="86" mass="9685">KEPEVTIVEKMKDLSAQEGEDAVFECKLSRETPEESQWFLGDLRLQNNEVTEMRVQGNVHTLILRKVTPEDSGAISFKVGQHKASA</sequence>
<dbReference type="SUPFAM" id="SSF48726">
    <property type="entry name" value="Immunoglobulin"/>
    <property type="match status" value="1"/>
</dbReference>
<evidence type="ECO:0000256" key="3">
    <source>
        <dbReference type="ARBA" id="ARBA00022553"/>
    </source>
</evidence>
<comment type="subcellular location">
    <subcellularLocation>
        <location evidence="1">Cytoplasm</location>
    </subcellularLocation>
</comment>
<evidence type="ECO:0000256" key="4">
    <source>
        <dbReference type="ARBA" id="ARBA00023157"/>
    </source>
</evidence>
<dbReference type="Pfam" id="PF07679">
    <property type="entry name" value="I-set"/>
    <property type="match status" value="1"/>
</dbReference>
<dbReference type="OrthoDB" id="9355041at2759"/>
<evidence type="ECO:0000256" key="2">
    <source>
        <dbReference type="ARBA" id="ARBA00022490"/>
    </source>
</evidence>
<keyword evidence="3" id="KW-0597">Phosphoprotein</keyword>